<comment type="caution">
    <text evidence="16">The sequence shown here is derived from an EMBL/GenBank/DDBJ whole genome shotgun (WGS) entry which is preliminary data.</text>
</comment>
<dbReference type="SUPFAM" id="SSF54211">
    <property type="entry name" value="Ribosomal protein S5 domain 2-like"/>
    <property type="match status" value="1"/>
</dbReference>
<feature type="site" description="Transition state stabilizer" evidence="11">
    <location>
        <position position="28"/>
    </location>
</feature>
<dbReference type="PRINTS" id="PR00959">
    <property type="entry name" value="MEVGALKINASE"/>
</dbReference>
<dbReference type="Pfam" id="PF10509">
    <property type="entry name" value="GalKase_gal_bdg"/>
    <property type="match status" value="1"/>
</dbReference>
<dbReference type="InterPro" id="IPR013750">
    <property type="entry name" value="GHMP_kinase_C_dom"/>
</dbReference>
<dbReference type="FunFam" id="3.30.230.10:FF:000017">
    <property type="entry name" value="Galactokinase"/>
    <property type="match status" value="1"/>
</dbReference>
<dbReference type="GO" id="GO:0000287">
    <property type="term" value="F:magnesium ion binding"/>
    <property type="evidence" value="ECO:0007669"/>
    <property type="project" value="UniProtKB-UniRule"/>
</dbReference>
<name>A4BEP8_9GAMM</name>
<feature type="binding site" evidence="11">
    <location>
        <begin position="124"/>
        <end position="130"/>
    </location>
    <ligand>
        <name>ATP</name>
        <dbReference type="ChEBI" id="CHEBI:30616"/>
    </ligand>
</feature>
<evidence type="ECO:0000256" key="7">
    <source>
        <dbReference type="ARBA" id="ARBA00022840"/>
    </source>
</evidence>
<feature type="binding site" evidence="11">
    <location>
        <begin position="34"/>
        <end position="37"/>
    </location>
    <ligand>
        <name>substrate</name>
    </ligand>
</feature>
<dbReference type="PRINTS" id="PR00473">
    <property type="entry name" value="GALCTOKINASE"/>
</dbReference>
<comment type="caution">
    <text evidence="11">Lacks conserved residue(s) required for the propagation of feature annotation.</text>
</comment>
<evidence type="ECO:0000259" key="14">
    <source>
        <dbReference type="Pfam" id="PF08544"/>
    </source>
</evidence>
<keyword evidence="2 11" id="KW-0963">Cytoplasm</keyword>
<dbReference type="InterPro" id="IPR014721">
    <property type="entry name" value="Ribsml_uS5_D2-typ_fold_subgr"/>
</dbReference>
<dbReference type="InterPro" id="IPR006204">
    <property type="entry name" value="GHMP_kinase_N_dom"/>
</dbReference>
<dbReference type="PANTHER" id="PTHR10457:SF7">
    <property type="entry name" value="GALACTOKINASE-RELATED"/>
    <property type="match status" value="1"/>
</dbReference>
<keyword evidence="10 11" id="KW-0119">Carbohydrate metabolism</keyword>
<feature type="domain" description="Galactokinase N-terminal" evidence="15">
    <location>
        <begin position="11"/>
        <end position="58"/>
    </location>
</feature>
<dbReference type="PANTHER" id="PTHR10457">
    <property type="entry name" value="MEVALONATE KINASE/GALACTOKINASE"/>
    <property type="match status" value="1"/>
</dbReference>
<proteinExistence type="inferred from homology"/>
<evidence type="ECO:0000256" key="3">
    <source>
        <dbReference type="ARBA" id="ARBA00022679"/>
    </source>
</evidence>
<evidence type="ECO:0000256" key="2">
    <source>
        <dbReference type="ARBA" id="ARBA00022490"/>
    </source>
</evidence>
<feature type="binding site" evidence="11">
    <location>
        <position position="223"/>
    </location>
    <ligand>
        <name>substrate</name>
    </ligand>
</feature>
<dbReference type="PROSITE" id="PS00106">
    <property type="entry name" value="GALACTOKINASE"/>
    <property type="match status" value="1"/>
</dbReference>
<evidence type="ECO:0000313" key="17">
    <source>
        <dbReference type="Proteomes" id="UP000005953"/>
    </source>
</evidence>
<keyword evidence="8 11" id="KW-0460">Magnesium</keyword>
<evidence type="ECO:0000256" key="4">
    <source>
        <dbReference type="ARBA" id="ARBA00022723"/>
    </source>
</evidence>
<protein>
    <recommendedName>
        <fullName evidence="11 12">Galactokinase</fullName>
        <ecNumber evidence="11 12">2.7.1.6</ecNumber>
    </recommendedName>
    <alternativeName>
        <fullName evidence="11">Galactose kinase</fullName>
    </alternativeName>
</protein>
<keyword evidence="6 11" id="KW-0418">Kinase</keyword>
<feature type="binding site" evidence="11">
    <location>
        <position position="130"/>
    </location>
    <ligand>
        <name>Mg(2+)</name>
        <dbReference type="ChEBI" id="CHEBI:18420"/>
    </ligand>
</feature>
<dbReference type="EC" id="2.7.1.6" evidence="11 12"/>
<evidence type="ECO:0000256" key="5">
    <source>
        <dbReference type="ARBA" id="ARBA00022741"/>
    </source>
</evidence>
<dbReference type="PIRSF" id="PIRSF000530">
    <property type="entry name" value="Galactokinase"/>
    <property type="match status" value="1"/>
</dbReference>
<keyword evidence="17" id="KW-1185">Reference proteome</keyword>
<sequence length="383" mass="41868">MSLTAQVISGFKEAFGYEPASTYHAPGRVNLIGEHTDYNDGFVLPAAINFGTVVAASPRSDNTVRICALNFHQEVVEFSLQDRLEKSTTSTWANYVRAVADTLLKANFTLQGVDICVIGDVPYGAGLSSSAALEIVLIRMFADLNQLSISSVEAAQYGQRAENDFIGAQTGIMDQLISAQGQDNHALLIDCRSLTSQAVPMDADFRIVIFNSNVQRGLVDSEYNTRRRQCQLASDLLKVPALRDASLDDLERARPSMDSVIYRRARHIISENARTLDAATALRDRDWQTMGRLMHASHESMKDDFEITVPAIDGLVDIIRDALTGKPGGVRMTGGGFGGCVVSLVHRDQVDAVIARVADQYEKRFGIKESVYICRAVNGAFVA</sequence>
<dbReference type="GO" id="GO:0005524">
    <property type="term" value="F:ATP binding"/>
    <property type="evidence" value="ECO:0007669"/>
    <property type="project" value="UniProtKB-UniRule"/>
</dbReference>
<evidence type="ECO:0000256" key="9">
    <source>
        <dbReference type="ARBA" id="ARBA00023144"/>
    </source>
</evidence>
<dbReference type="GO" id="GO:0006012">
    <property type="term" value="P:galactose metabolic process"/>
    <property type="evidence" value="ECO:0007669"/>
    <property type="project" value="UniProtKB-UniRule"/>
</dbReference>
<dbReference type="NCBIfam" id="TIGR00131">
    <property type="entry name" value="gal_kin"/>
    <property type="match status" value="1"/>
</dbReference>
<dbReference type="Proteomes" id="UP000005953">
    <property type="component" value="Unassembled WGS sequence"/>
</dbReference>
<comment type="catalytic activity">
    <reaction evidence="11">
        <text>alpha-D-galactose + ATP = alpha-D-galactose 1-phosphate + ADP + H(+)</text>
        <dbReference type="Rhea" id="RHEA:13553"/>
        <dbReference type="ChEBI" id="CHEBI:15378"/>
        <dbReference type="ChEBI" id="CHEBI:28061"/>
        <dbReference type="ChEBI" id="CHEBI:30616"/>
        <dbReference type="ChEBI" id="CHEBI:58336"/>
        <dbReference type="ChEBI" id="CHEBI:456216"/>
        <dbReference type="EC" id="2.7.1.6"/>
    </reaction>
</comment>
<keyword evidence="9 11" id="KW-0299">Galactose metabolism</keyword>
<dbReference type="SUPFAM" id="SSF55060">
    <property type="entry name" value="GHMP Kinase, C-terminal domain"/>
    <property type="match status" value="1"/>
</dbReference>
<dbReference type="STRING" id="314283.MED297_02607"/>
<dbReference type="PROSITE" id="PS00627">
    <property type="entry name" value="GHMP_KINASES_ATP"/>
    <property type="match status" value="1"/>
</dbReference>
<dbReference type="InterPro" id="IPR006203">
    <property type="entry name" value="GHMP_knse_ATP-bd_CS"/>
</dbReference>
<feature type="domain" description="GHMP kinase C-terminal" evidence="14">
    <location>
        <begin position="279"/>
        <end position="362"/>
    </location>
</feature>
<dbReference type="GO" id="GO:0005829">
    <property type="term" value="C:cytosol"/>
    <property type="evidence" value="ECO:0007669"/>
    <property type="project" value="TreeGrafter"/>
</dbReference>
<dbReference type="InterPro" id="IPR020568">
    <property type="entry name" value="Ribosomal_Su5_D2-typ_SF"/>
</dbReference>
<dbReference type="Pfam" id="PF08544">
    <property type="entry name" value="GHMP_kinases_C"/>
    <property type="match status" value="1"/>
</dbReference>
<dbReference type="Gene3D" id="3.30.70.890">
    <property type="entry name" value="GHMP kinase, C-terminal domain"/>
    <property type="match status" value="1"/>
</dbReference>
<evidence type="ECO:0000313" key="16">
    <source>
        <dbReference type="EMBL" id="EAR09475.1"/>
    </source>
</evidence>
<evidence type="ECO:0000259" key="13">
    <source>
        <dbReference type="Pfam" id="PF00288"/>
    </source>
</evidence>
<evidence type="ECO:0000256" key="10">
    <source>
        <dbReference type="ARBA" id="ARBA00023277"/>
    </source>
</evidence>
<comment type="pathway">
    <text evidence="11">Carbohydrate metabolism; galactose metabolism.</text>
</comment>
<dbReference type="HOGENOM" id="CLU_017814_2_1_6"/>
<evidence type="ECO:0000256" key="11">
    <source>
        <dbReference type="HAMAP-Rule" id="MF_00246"/>
    </source>
</evidence>
<keyword evidence="3 11" id="KW-0808">Transferase</keyword>
<evidence type="ECO:0000256" key="1">
    <source>
        <dbReference type="ARBA" id="ARBA00006566"/>
    </source>
</evidence>
<dbReference type="NCBIfam" id="NF003472">
    <property type="entry name" value="PRK05101.1"/>
    <property type="match status" value="1"/>
</dbReference>
<feature type="domain" description="GHMP kinase N-terminal" evidence="13">
    <location>
        <begin position="94"/>
        <end position="181"/>
    </location>
</feature>
<evidence type="ECO:0000256" key="12">
    <source>
        <dbReference type="NCBIfam" id="TIGR00131"/>
    </source>
</evidence>
<organism evidence="16 17">
    <name type="scientific">Reinekea blandensis MED297</name>
    <dbReference type="NCBI Taxonomy" id="314283"/>
    <lineage>
        <taxon>Bacteria</taxon>
        <taxon>Pseudomonadati</taxon>
        <taxon>Pseudomonadota</taxon>
        <taxon>Gammaproteobacteria</taxon>
        <taxon>Oceanospirillales</taxon>
        <taxon>Saccharospirillaceae</taxon>
        <taxon>Reinekea</taxon>
    </lineage>
</organism>
<keyword evidence="4 11" id="KW-0479">Metal-binding</keyword>
<reference evidence="16 17" key="1">
    <citation type="submission" date="2006-02" db="EMBL/GenBank/DDBJ databases">
        <authorList>
            <person name="Pinhassi J."/>
            <person name="Pedros-Alio C."/>
            <person name="Ferriera S."/>
            <person name="Johnson J."/>
            <person name="Kravitz S."/>
            <person name="Halpern A."/>
            <person name="Remington K."/>
            <person name="Beeson K."/>
            <person name="Tran B."/>
            <person name="Rogers Y.-H."/>
            <person name="Friedman R."/>
            <person name="Venter J.C."/>
        </authorList>
    </citation>
    <scope>NUCLEOTIDE SEQUENCE [LARGE SCALE GENOMIC DNA]</scope>
    <source>
        <strain evidence="16 17">MED297</strain>
    </source>
</reference>
<dbReference type="InterPro" id="IPR022963">
    <property type="entry name" value="Galactokinase_bac"/>
</dbReference>
<dbReference type="InterPro" id="IPR036554">
    <property type="entry name" value="GHMP_kinase_C_sf"/>
</dbReference>
<dbReference type="InterPro" id="IPR000705">
    <property type="entry name" value="Galactokinase"/>
</dbReference>
<dbReference type="GO" id="GO:0004335">
    <property type="term" value="F:galactokinase activity"/>
    <property type="evidence" value="ECO:0007669"/>
    <property type="project" value="UniProtKB-UniRule"/>
</dbReference>
<evidence type="ECO:0000256" key="8">
    <source>
        <dbReference type="ARBA" id="ARBA00022842"/>
    </source>
</evidence>
<dbReference type="AlphaFoldDB" id="A4BEP8"/>
<dbReference type="EMBL" id="AAOE01000010">
    <property type="protein sequence ID" value="EAR09475.1"/>
    <property type="molecule type" value="Genomic_DNA"/>
</dbReference>
<dbReference type="HAMAP" id="MF_00246">
    <property type="entry name" value="Galactokinase"/>
    <property type="match status" value="1"/>
</dbReference>
<dbReference type="InterPro" id="IPR019539">
    <property type="entry name" value="GalKase_N"/>
</dbReference>
<dbReference type="InterPro" id="IPR019741">
    <property type="entry name" value="Galactokinase_CS"/>
</dbReference>
<dbReference type="RefSeq" id="WP_008047134.1">
    <property type="nucleotide sequence ID" value="NZ_CH724153.1"/>
</dbReference>
<evidence type="ECO:0000256" key="6">
    <source>
        <dbReference type="ARBA" id="ARBA00022777"/>
    </source>
</evidence>
<comment type="subcellular location">
    <subcellularLocation>
        <location evidence="11">Cytoplasm</location>
    </subcellularLocation>
</comment>
<dbReference type="OrthoDB" id="250531at2"/>
<accession>A4BEP8</accession>
<feature type="binding site" evidence="11">
    <location>
        <position position="162"/>
    </location>
    <ligand>
        <name>Mg(2+)</name>
        <dbReference type="ChEBI" id="CHEBI:18420"/>
    </ligand>
</feature>
<dbReference type="Gene3D" id="3.30.230.10">
    <property type="match status" value="1"/>
</dbReference>
<dbReference type="FunFam" id="3.30.70.890:FF:000001">
    <property type="entry name" value="Galactokinase"/>
    <property type="match status" value="1"/>
</dbReference>
<feature type="active site" description="Proton acceptor" evidence="11">
    <location>
        <position position="174"/>
    </location>
</feature>
<dbReference type="UniPathway" id="UPA00214"/>
<dbReference type="InterPro" id="IPR006206">
    <property type="entry name" value="Mevalonate/galactokinase"/>
</dbReference>
<keyword evidence="5 11" id="KW-0547">Nucleotide-binding</keyword>
<keyword evidence="7 11" id="KW-0067">ATP-binding</keyword>
<comment type="similarity">
    <text evidence="1 11">Belongs to the GHMP kinase family. GalK subfamily.</text>
</comment>
<gene>
    <name evidence="11" type="primary">galK</name>
    <name evidence="16" type="ORF">MED297_02607</name>
</gene>
<dbReference type="Pfam" id="PF00288">
    <property type="entry name" value="GHMP_kinases_N"/>
    <property type="match status" value="1"/>
</dbReference>
<comment type="function">
    <text evidence="11">Catalyzes the transfer of the gamma-phosphate of ATP to D-galactose to form alpha-D-galactose-1-phosphate (Gal-1-P).</text>
</comment>
<evidence type="ECO:0000259" key="15">
    <source>
        <dbReference type="Pfam" id="PF10509"/>
    </source>
</evidence>